<dbReference type="GO" id="GO:0031177">
    <property type="term" value="F:phosphopantetheine binding"/>
    <property type="evidence" value="ECO:0007669"/>
    <property type="project" value="InterPro"/>
</dbReference>
<dbReference type="AlphaFoldDB" id="A0A7V5UEM9"/>
<dbReference type="Gene3D" id="3.30.559.10">
    <property type="entry name" value="Chloramphenicol acetyltransferase-like domain"/>
    <property type="match status" value="1"/>
</dbReference>
<dbReference type="InterPro" id="IPR029058">
    <property type="entry name" value="AB_hydrolase_fold"/>
</dbReference>
<evidence type="ECO:0000256" key="4">
    <source>
        <dbReference type="ARBA" id="ARBA00022553"/>
    </source>
</evidence>
<dbReference type="FunFam" id="2.30.38.10:FF:000001">
    <property type="entry name" value="Non-ribosomal peptide synthetase PvdI"/>
    <property type="match status" value="1"/>
</dbReference>
<evidence type="ECO:0000259" key="5">
    <source>
        <dbReference type="PROSITE" id="PS50075"/>
    </source>
</evidence>
<dbReference type="InterPro" id="IPR036736">
    <property type="entry name" value="ACP-like_sf"/>
</dbReference>
<dbReference type="Proteomes" id="UP000886124">
    <property type="component" value="Unassembled WGS sequence"/>
</dbReference>
<organism evidence="6">
    <name type="scientific">Caldithrix abyssi</name>
    <dbReference type="NCBI Taxonomy" id="187145"/>
    <lineage>
        <taxon>Bacteria</taxon>
        <taxon>Pseudomonadati</taxon>
        <taxon>Calditrichota</taxon>
        <taxon>Calditrichia</taxon>
        <taxon>Calditrichales</taxon>
        <taxon>Calditrichaceae</taxon>
        <taxon>Caldithrix</taxon>
    </lineage>
</organism>
<dbReference type="PANTHER" id="PTHR45527:SF1">
    <property type="entry name" value="FATTY ACID SYNTHASE"/>
    <property type="match status" value="1"/>
</dbReference>
<dbReference type="FunFam" id="3.40.50.12780:FF:000012">
    <property type="entry name" value="Non-ribosomal peptide synthetase"/>
    <property type="match status" value="1"/>
</dbReference>
<dbReference type="Pfam" id="PF00975">
    <property type="entry name" value="Thioesterase"/>
    <property type="match status" value="1"/>
</dbReference>
<dbReference type="Gene3D" id="3.30.300.30">
    <property type="match status" value="1"/>
</dbReference>
<dbReference type="InterPro" id="IPR006162">
    <property type="entry name" value="Ppantetheine_attach_site"/>
</dbReference>
<dbReference type="InterPro" id="IPR020806">
    <property type="entry name" value="PKS_PP-bd"/>
</dbReference>
<feature type="domain" description="Carrier" evidence="5">
    <location>
        <begin position="668"/>
        <end position="743"/>
    </location>
</feature>
<dbReference type="PROSITE" id="PS50075">
    <property type="entry name" value="CARRIER"/>
    <property type="match status" value="1"/>
</dbReference>
<evidence type="ECO:0000313" key="6">
    <source>
        <dbReference type="EMBL" id="HHJ52408.1"/>
    </source>
</evidence>
<dbReference type="InterPro" id="IPR025110">
    <property type="entry name" value="AMP-bd_C"/>
</dbReference>
<sequence length="1006" mass="113777">GEFDDDPDFLTLLQRVRQNTLQAYAHQDLPFENLVEILQPDRDMSHAPIFQVMFVMQNTPMESFELSDIRLQAVEAEQKIAKYDLSLIMMETADGLYAEFEYNTDLFKPETIDRLHRHFQKLLEDVIRMPQVPVSLLPLITDEEQKIFTTRWNAIPEKVPFDRCVHRLFEERVDKMPEKTALVYKDVQLSFAELNRRANRLAHYLRKHGVRPETIVGISMERSLEMIVSLLAVLKAGGAYLPIDPEYPAERIEYLIQDSGITLLLTQQALSGRFKDFQIEQIVYEQLQSDLADLPDENLPDLARPANLAYIIYTSGSTGKPKGTMLQHQGLVNLTYSLGGYYHVSPESRTLQFASFSFDASVEEIFNTLVNGATLYLIDRETLLSGTGLVKALKDYRITNVTLPPSVLAVLSPDEFPDLKHITSAGEACTPEIANKWSVNRTFVNGYGPTENTVCATVYTVEEPISGSTVPIGHPIHNVSVYILNQRMLPQPIGVPGELYIGGKALARGYLNRPELTAERFVPNPFAENPGERLYKTGDLARFLPDGNLEFLGRIDTQVKIRGFRIELGEIEAVLQQQPGVIDAVVHAHKMPTGNEYRLAAYLIVEDKEHFNPERLKKQVADTLPDYMVPAAFLLMDQFPLTPNGKVNYRALPVPHFDARGELKEAVAPRTPLEGRLADIWKEVLGVSTIGVTDSFFDLGGHSLLAMKLLTAVEQQLGKDVNLVNFFQEATIEHMAKLIEEEDVFESGASLIQLRKGDDTQPLFFVHPSGGGVHHYAELAKLLDTDRAVYGIQAQGLDGKKELHKTIEDMASAYIQTIKEKQPMGPYLLASWSLGVIIVHEMARQLANLGEQVALLLQFDQGPDVVYEKPKDNAEMLVNMFKRYFKLDADYLRTLDETDQFKFVIKKAKKHRVVPRYVRLKDFKRYIIVNETQIQAWLNYKQKPYDGDIVLLRSEENANADPPDLGWSKLVNKVQIIDVPGDHITMLLMPHVQVVAERLSALLKNI</sequence>
<proteinExistence type="inferred from homology"/>
<dbReference type="FunFam" id="3.40.50.980:FF:000001">
    <property type="entry name" value="Non-ribosomal peptide synthetase"/>
    <property type="match status" value="1"/>
</dbReference>
<dbReference type="EMBL" id="DROD01000295">
    <property type="protein sequence ID" value="HHJ52408.1"/>
    <property type="molecule type" value="Genomic_DNA"/>
</dbReference>
<dbReference type="Gene3D" id="3.40.50.980">
    <property type="match status" value="2"/>
</dbReference>
<dbReference type="Gene3D" id="2.30.38.10">
    <property type="entry name" value="Luciferase, Domain 3"/>
    <property type="match status" value="1"/>
</dbReference>
<dbReference type="InterPro" id="IPR001031">
    <property type="entry name" value="Thioesterase"/>
</dbReference>
<dbReference type="InterPro" id="IPR010071">
    <property type="entry name" value="AA_adenyl_dom"/>
</dbReference>
<dbReference type="SUPFAM" id="SSF47336">
    <property type="entry name" value="ACP-like"/>
    <property type="match status" value="1"/>
</dbReference>
<protein>
    <submittedName>
        <fullName evidence="6">Non-ribosomal peptide synthetase</fullName>
    </submittedName>
</protein>
<dbReference type="GO" id="GO:0005737">
    <property type="term" value="C:cytoplasm"/>
    <property type="evidence" value="ECO:0007669"/>
    <property type="project" value="TreeGrafter"/>
</dbReference>
<dbReference type="InterPro" id="IPR009081">
    <property type="entry name" value="PP-bd_ACP"/>
</dbReference>
<dbReference type="SMART" id="SM00823">
    <property type="entry name" value="PKS_PP"/>
    <property type="match status" value="1"/>
</dbReference>
<dbReference type="Pfam" id="PF00501">
    <property type="entry name" value="AMP-binding"/>
    <property type="match status" value="1"/>
</dbReference>
<dbReference type="PROSITE" id="PS00012">
    <property type="entry name" value="PHOSPHOPANTETHEINE"/>
    <property type="match status" value="1"/>
</dbReference>
<dbReference type="InterPro" id="IPR001242">
    <property type="entry name" value="Condensation_dom"/>
</dbReference>
<dbReference type="PROSITE" id="PS00455">
    <property type="entry name" value="AMP_BINDING"/>
    <property type="match status" value="1"/>
</dbReference>
<gene>
    <name evidence="6" type="ORF">ENJ89_04370</name>
</gene>
<dbReference type="FunFam" id="1.10.1200.10:FF:000005">
    <property type="entry name" value="Nonribosomal peptide synthetase 1"/>
    <property type="match status" value="1"/>
</dbReference>
<name>A0A7V5UEM9_CALAY</name>
<keyword evidence="3" id="KW-0596">Phosphopantetheine</keyword>
<dbReference type="NCBIfam" id="TIGR01733">
    <property type="entry name" value="AA-adenyl-dom"/>
    <property type="match status" value="1"/>
</dbReference>
<dbReference type="SUPFAM" id="SSF56801">
    <property type="entry name" value="Acetyl-CoA synthetase-like"/>
    <property type="match status" value="1"/>
</dbReference>
<dbReference type="Pfam" id="PF13193">
    <property type="entry name" value="AMP-binding_C"/>
    <property type="match status" value="1"/>
</dbReference>
<dbReference type="Pfam" id="PF00550">
    <property type="entry name" value="PP-binding"/>
    <property type="match status" value="1"/>
</dbReference>
<reference evidence="6" key="1">
    <citation type="journal article" date="2020" name="mSystems">
        <title>Genome- and Community-Level Interaction Insights into Carbon Utilization and Element Cycling Functions of Hydrothermarchaeota in Hydrothermal Sediment.</title>
        <authorList>
            <person name="Zhou Z."/>
            <person name="Liu Y."/>
            <person name="Xu W."/>
            <person name="Pan J."/>
            <person name="Luo Z.H."/>
            <person name="Li M."/>
        </authorList>
    </citation>
    <scope>NUCLEOTIDE SEQUENCE [LARGE SCALE GENOMIC DNA]</scope>
    <source>
        <strain evidence="6">HyVt-527</strain>
    </source>
</reference>
<dbReference type="GO" id="GO:0044550">
    <property type="term" value="P:secondary metabolite biosynthetic process"/>
    <property type="evidence" value="ECO:0007669"/>
    <property type="project" value="UniProtKB-ARBA"/>
</dbReference>
<feature type="non-terminal residue" evidence="6">
    <location>
        <position position="1"/>
    </location>
</feature>
<accession>A0A7V5UEM9</accession>
<dbReference type="SUPFAM" id="SSF52777">
    <property type="entry name" value="CoA-dependent acyltransferases"/>
    <property type="match status" value="1"/>
</dbReference>
<dbReference type="GO" id="GO:0043041">
    <property type="term" value="P:amino acid activation for nonribosomal peptide biosynthetic process"/>
    <property type="evidence" value="ECO:0007669"/>
    <property type="project" value="TreeGrafter"/>
</dbReference>
<dbReference type="GO" id="GO:0003824">
    <property type="term" value="F:catalytic activity"/>
    <property type="evidence" value="ECO:0007669"/>
    <property type="project" value="InterPro"/>
</dbReference>
<dbReference type="SUPFAM" id="SSF53474">
    <property type="entry name" value="alpha/beta-Hydrolases"/>
    <property type="match status" value="1"/>
</dbReference>
<comment type="similarity">
    <text evidence="2">Belongs to the ATP-dependent AMP-binding enzyme family.</text>
</comment>
<dbReference type="Gene3D" id="3.40.50.1820">
    <property type="entry name" value="alpha/beta hydrolase"/>
    <property type="match status" value="1"/>
</dbReference>
<dbReference type="InterPro" id="IPR000873">
    <property type="entry name" value="AMP-dep_synth/lig_dom"/>
</dbReference>
<dbReference type="Gene3D" id="3.30.559.30">
    <property type="entry name" value="Nonribosomal peptide synthetase, condensation domain"/>
    <property type="match status" value="1"/>
</dbReference>
<comment type="cofactor">
    <cofactor evidence="1">
        <name>pantetheine 4'-phosphate</name>
        <dbReference type="ChEBI" id="CHEBI:47942"/>
    </cofactor>
</comment>
<evidence type="ECO:0000256" key="2">
    <source>
        <dbReference type="ARBA" id="ARBA00006432"/>
    </source>
</evidence>
<dbReference type="Gene3D" id="1.10.1200.10">
    <property type="entry name" value="ACP-like"/>
    <property type="match status" value="1"/>
</dbReference>
<evidence type="ECO:0000256" key="1">
    <source>
        <dbReference type="ARBA" id="ARBA00001957"/>
    </source>
</evidence>
<comment type="caution">
    <text evidence="6">The sequence shown here is derived from an EMBL/GenBank/DDBJ whole genome shotgun (WGS) entry which is preliminary data.</text>
</comment>
<dbReference type="InterPro" id="IPR045851">
    <property type="entry name" value="AMP-bd_C_sf"/>
</dbReference>
<dbReference type="CDD" id="cd05930">
    <property type="entry name" value="A_NRPS"/>
    <property type="match status" value="1"/>
</dbReference>
<dbReference type="PANTHER" id="PTHR45527">
    <property type="entry name" value="NONRIBOSOMAL PEPTIDE SYNTHETASE"/>
    <property type="match status" value="1"/>
</dbReference>
<keyword evidence="4" id="KW-0597">Phosphoprotein</keyword>
<dbReference type="FunFam" id="3.30.300.30:FF:000010">
    <property type="entry name" value="Enterobactin synthetase component F"/>
    <property type="match status" value="1"/>
</dbReference>
<dbReference type="Pfam" id="PF00668">
    <property type="entry name" value="Condensation"/>
    <property type="match status" value="1"/>
</dbReference>
<dbReference type="InterPro" id="IPR023213">
    <property type="entry name" value="CAT-like_dom_sf"/>
</dbReference>
<evidence type="ECO:0000256" key="3">
    <source>
        <dbReference type="ARBA" id="ARBA00022450"/>
    </source>
</evidence>
<dbReference type="InterPro" id="IPR020845">
    <property type="entry name" value="AMP-binding_CS"/>
</dbReference>